<feature type="region of interest" description="Disordered" evidence="2">
    <location>
        <begin position="1200"/>
        <end position="1221"/>
    </location>
</feature>
<dbReference type="PANTHER" id="PTHR23159:SF31">
    <property type="entry name" value="CENTROSOME-ASSOCIATED PROTEIN CEP250 ISOFORM X1"/>
    <property type="match status" value="1"/>
</dbReference>
<feature type="compositionally biased region" description="Low complexity" evidence="2">
    <location>
        <begin position="38"/>
        <end position="48"/>
    </location>
</feature>
<feature type="region of interest" description="Disordered" evidence="2">
    <location>
        <begin position="34"/>
        <end position="74"/>
    </location>
</feature>
<dbReference type="OMA" id="EAKERCA"/>
<gene>
    <name evidence="3" type="ORF">TCAL_14254</name>
</gene>
<evidence type="ECO:0000313" key="4">
    <source>
        <dbReference type="Proteomes" id="UP000318571"/>
    </source>
</evidence>
<comment type="caution">
    <text evidence="3">The sequence shown here is derived from an EMBL/GenBank/DDBJ whole genome shotgun (WGS) entry which is preliminary data.</text>
</comment>
<sequence>MESNRPKEIIQYHPSQLKIEKRCGKKTATMFCATRKPSSASSRLSSTSEGAQKCHTSQTGGSIPGSDCTMSSINTDESDYSDNLSVVSDISDLSVLSFPTSLTLSLSNSRHHSSLIPGVHGQSGGASSSVAKSQLNGDRRMKHMAKKMALLQTEKDAFQKQVNQSSSHRLEVSQLKEENFRLRRENVNLKSQVESIQTYQKSLVSEGNKTTPIEETQQSAPDSKAEDEVKIYEFRSQLRKSHDQIDRLQTDNDKLKMELKSKSGEVENLRGQISKLSEESNTLKRENRSLRDQFTGLEANQSSLDHVNKSTESKLTLLDSDLKRAIESKDWYQKQLQVAQEQRTQAQNSLVGTQDELSSKNVQIVELRSQLDSLQTKYEKEQVKTQSVKDEFAMKLRKIEAEMSDQEIAIDKLIEEKDEVILNLNKKLDESKAMADFSGKLQDLESELESLKSSLEEKDREISLLTQTKEELEADNKKVRENFRSFQNQHQQSALDSEQKMSSIKSRLVEKEMIIEKYREELQKLSRMEEIQDEMEKTLQCAMDELEFKADNEMKLLNEQKELEKKIEELEQELLENHQNLDDSKAEVDQLKTKDLEHEAMVQRLVDESKIILEDRNRTKQANLQMQTELSQAHDQIDKLQQEITTLSTKLAEFHSQSPVPDLAQLKEENITLRQQVLHLEQFENQVTELDQEIDQVKQAKANLNEKLLESEKFYLDEIETLRQALDHRESLIDGMKSDIEAVEMDLCSTRIMLESTSEDKERTNSEQSKKLEELEYALEDYQATKQELTELQMNMSHLTEKYNTSVDENESLVNQFQNVLIRIEGLEHENSRLKNSLDECLTAEEEFKELHAQRIARLETFIKEYEREIEDLNESKGGLQNQIIALEDQNGKLVSESVVNESLREQVIQLQKDLKNDTKLRQELIRSIDIAKTNLEGEISSLENSLKNEKQNHAQTRATAINLEHETFELQQEVKNLQLKYEECLQDMESSTSQAKAKISTSESSKCDSPSSNFSMTLKDREIKELEHVLEEKTRSIVSLEDHISTLKFHLQQKSTELEDTKKVMALNSIKYDEHVAELKELLDSIKHEKATYLMTIESLSEEKSNYKSQVQDMNLALRNSLEHIKQLRSQTSHPSSPLSDESALSELFRYRTPPPPPPLSNSSSRNLSNLHSCLASLKAEMAVLQSKLAPTCSGSPIREISSNFGTGPHLSATPERIPT</sequence>
<reference evidence="3 4" key="1">
    <citation type="journal article" date="2018" name="Nat. Ecol. Evol.">
        <title>Genomic signatures of mitonuclear coevolution across populations of Tigriopus californicus.</title>
        <authorList>
            <person name="Barreto F.S."/>
            <person name="Watson E.T."/>
            <person name="Lima T.G."/>
            <person name="Willett C.S."/>
            <person name="Edmands S."/>
            <person name="Li W."/>
            <person name="Burton R.S."/>
        </authorList>
    </citation>
    <scope>NUCLEOTIDE SEQUENCE [LARGE SCALE GENOMIC DNA]</scope>
    <source>
        <strain evidence="3 4">San Diego</strain>
    </source>
</reference>
<feature type="coiled-coil region" evidence="1">
    <location>
        <begin position="141"/>
        <end position="192"/>
    </location>
</feature>
<dbReference type="OrthoDB" id="2286360at2759"/>
<feature type="region of interest" description="Disordered" evidence="2">
    <location>
        <begin position="204"/>
        <end position="226"/>
    </location>
</feature>
<dbReference type="AlphaFoldDB" id="A0A553NT39"/>
<evidence type="ECO:0000256" key="1">
    <source>
        <dbReference type="SAM" id="Coils"/>
    </source>
</evidence>
<proteinExistence type="predicted"/>
<feature type="coiled-coil region" evidence="1">
    <location>
        <begin position="623"/>
        <end position="710"/>
    </location>
</feature>
<feature type="region of interest" description="Disordered" evidence="2">
    <location>
        <begin position="995"/>
        <end position="1014"/>
    </location>
</feature>
<dbReference type="Proteomes" id="UP000318571">
    <property type="component" value="Chromosome 1"/>
</dbReference>
<dbReference type="Gene3D" id="6.10.250.3110">
    <property type="match status" value="1"/>
</dbReference>
<feature type="coiled-coil region" evidence="1">
    <location>
        <begin position="238"/>
        <end position="587"/>
    </location>
</feature>
<dbReference type="STRING" id="6832.A0A553NT39"/>
<evidence type="ECO:0000313" key="3">
    <source>
        <dbReference type="EMBL" id="TRY68602.1"/>
    </source>
</evidence>
<dbReference type="PANTHER" id="PTHR23159">
    <property type="entry name" value="CENTROSOMAL PROTEIN 2"/>
    <property type="match status" value="1"/>
</dbReference>
<feature type="compositionally biased region" description="Polar residues" evidence="2">
    <location>
        <begin position="125"/>
        <end position="136"/>
    </location>
</feature>
<keyword evidence="1" id="KW-0175">Coiled coil</keyword>
<feature type="compositionally biased region" description="Polar residues" evidence="2">
    <location>
        <begin position="204"/>
        <end position="221"/>
    </location>
</feature>
<accession>A0A553NT39</accession>
<protein>
    <submittedName>
        <fullName evidence="3">Uncharacterized protein</fullName>
    </submittedName>
</protein>
<evidence type="ECO:0000256" key="2">
    <source>
        <dbReference type="SAM" id="MobiDB-lite"/>
    </source>
</evidence>
<keyword evidence="4" id="KW-1185">Reference proteome</keyword>
<feature type="region of interest" description="Disordered" evidence="2">
    <location>
        <begin position="115"/>
        <end position="138"/>
    </location>
</feature>
<feature type="coiled-coil region" evidence="1">
    <location>
        <begin position="758"/>
        <end position="995"/>
    </location>
</feature>
<dbReference type="EMBL" id="VCGU01000010">
    <property type="protein sequence ID" value="TRY68602.1"/>
    <property type="molecule type" value="Genomic_DNA"/>
</dbReference>
<organism evidence="3 4">
    <name type="scientific">Tigriopus californicus</name>
    <name type="common">Marine copepod</name>
    <dbReference type="NCBI Taxonomy" id="6832"/>
    <lineage>
        <taxon>Eukaryota</taxon>
        <taxon>Metazoa</taxon>
        <taxon>Ecdysozoa</taxon>
        <taxon>Arthropoda</taxon>
        <taxon>Crustacea</taxon>
        <taxon>Multicrustacea</taxon>
        <taxon>Hexanauplia</taxon>
        <taxon>Copepoda</taxon>
        <taxon>Harpacticoida</taxon>
        <taxon>Harpacticidae</taxon>
        <taxon>Tigriopus</taxon>
    </lineage>
</organism>
<name>A0A553NT39_TIGCA</name>